<dbReference type="InterPro" id="IPR011006">
    <property type="entry name" value="CheY-like_superfamily"/>
</dbReference>
<evidence type="ECO:0000259" key="15">
    <source>
        <dbReference type="PROSITE" id="PS50109"/>
    </source>
</evidence>
<dbReference type="PROSITE" id="PS50110">
    <property type="entry name" value="RESPONSE_REGULATORY"/>
    <property type="match status" value="1"/>
</dbReference>
<dbReference type="Pfam" id="PF00072">
    <property type="entry name" value="Response_reg"/>
    <property type="match status" value="1"/>
</dbReference>
<evidence type="ECO:0000259" key="14">
    <source>
        <dbReference type="PROSITE" id="PS01124"/>
    </source>
</evidence>
<dbReference type="InterPro" id="IPR018062">
    <property type="entry name" value="HTH_AraC-typ_CS"/>
</dbReference>
<feature type="domain" description="Response regulatory" evidence="16">
    <location>
        <begin position="1110"/>
        <end position="1225"/>
    </location>
</feature>
<dbReference type="PRINTS" id="PR00344">
    <property type="entry name" value="BCTRLSENSOR"/>
</dbReference>
<dbReference type="InterPro" id="IPR036097">
    <property type="entry name" value="HisK_dim/P_sf"/>
</dbReference>
<keyword evidence="7" id="KW-0067">ATP-binding</keyword>
<evidence type="ECO:0000256" key="12">
    <source>
        <dbReference type="PROSITE-ProRule" id="PRU00169"/>
    </source>
</evidence>
<dbReference type="EC" id="2.7.13.3" evidence="2"/>
<dbReference type="InterPro" id="IPR018060">
    <property type="entry name" value="HTH_AraC"/>
</dbReference>
<dbReference type="PANTHER" id="PTHR43547">
    <property type="entry name" value="TWO-COMPONENT HISTIDINE KINASE"/>
    <property type="match status" value="1"/>
</dbReference>
<keyword evidence="10" id="KW-0238">DNA-binding</keyword>
<gene>
    <name evidence="17" type="ORF">F5984_16525</name>
</gene>
<feature type="signal peptide" evidence="13">
    <location>
        <begin position="1"/>
        <end position="16"/>
    </location>
</feature>
<dbReference type="Gene3D" id="2.130.10.10">
    <property type="entry name" value="YVTN repeat-like/Quinoprotein amine dehydrogenase"/>
    <property type="match status" value="4"/>
</dbReference>
<dbReference type="Gene3D" id="3.40.50.2300">
    <property type="match status" value="1"/>
</dbReference>
<dbReference type="Pfam" id="PF02518">
    <property type="entry name" value="HATPase_c"/>
    <property type="match status" value="1"/>
</dbReference>
<keyword evidence="8" id="KW-0902">Two-component regulatory system</keyword>
<evidence type="ECO:0000313" key="18">
    <source>
        <dbReference type="Proteomes" id="UP000488299"/>
    </source>
</evidence>
<dbReference type="FunFam" id="2.60.40.10:FF:000791">
    <property type="entry name" value="Two-component system sensor histidine kinase/response regulator"/>
    <property type="match status" value="1"/>
</dbReference>
<dbReference type="InterPro" id="IPR009057">
    <property type="entry name" value="Homeodomain-like_sf"/>
</dbReference>
<dbReference type="Pfam" id="PF07494">
    <property type="entry name" value="Reg_prop"/>
    <property type="match status" value="2"/>
</dbReference>
<evidence type="ECO:0000256" key="3">
    <source>
        <dbReference type="ARBA" id="ARBA00022553"/>
    </source>
</evidence>
<dbReference type="Gene3D" id="1.10.10.60">
    <property type="entry name" value="Homeodomain-like"/>
    <property type="match status" value="1"/>
</dbReference>
<sequence length="1364" mass="153415">MRLLFFLFLYPFSLFAQQTQQPAKGWQELTISDGLSQGMIFDLAQDRAGLIWVATKDGLNRFDGYNFTVFTHDPYDEFSVSDNICKALLLDRKGRLWIGTQTQGLNLYDDRTGRFHHIHIGDLLKPAFGSYEISILAEDPEGNIWAGTSVGKVFKITLPASLKEQFPQEADFTKQVSLTQVVLPETKSNLPAFYFSFMPDGQAFVCNSYGAYSFNWRQPKPATRSALLSRQSADFHAMCADGQQTYWFAATDEQLIAWHNGRRKSIALPQKKYLRVQVKALDNNLITVATTDYLWIMSARELFERDSLTVRDAYAPLPPSVYSVPTLLKDKTGNIWVGTSGYGLRKFNPRVRQFRSYIPNTTLSNLYVDRKGRTYVRVQFAYAQLDRSANRLLSFLNPALPPPDQRQRNFIQARNGLFWVSNVNFETQANTLFKFSEDWQLLKRYPLPAQVVFGFTANQTVEDKDGSLWIGAANGKLLRFDPATEAFQVFSYEDLLPGHGAELETYALLQDKNNILWIGTQKGLIKAENLLTRPRFTLHTSDKANRQSLSSNFVSSIIRDPNQPDRYLWIGTKGGGLERFDKQSGQFTHFTEAQGLPNKVVYGILVDEFRNLWLSTNRGLAQFNPKTYKFRNYTKADGLQDDEFNTSSFTKAPSGELLFGGVNGLTAFTAAEIERQPGPIPEVQVIGLRVNNEPVKVGGPDGILPESLHYLHELALSYQQNQLTLEFGVMDYTNPAQNRFRYRLEGIDKNWVEAGTNRFANYAQLPAGSYTLQVMGSTDGEVWSKPISLEIDVSPPFYASWWAYILYALLLVLIGWQLYRFQTQRLLLEQKLVFEQKEAGRLAELDSLKTQFFTNISHEIRTPLTLILSPLTDLRKRLPAEATLELMERNGQRLLTLINQLLDLSKLEAGQLKPELETGDIAVFFRTLASSFSSLAESRLITFRFHQNEGGRWARFDRDKVEKIVVNLLSNAFKFTPAGHTVDMEVEYGQPAANRLVVRVTDTGIGIAPAHLSRIFNRFYQVEGPKAYEGTGIGLALVKELVQVLGGTIEARSTEGAGTQFTVTLPLIEAQPTPEQVPASVLIQAKQAPAPPAPAQPDELLRPEADPEKVLLVIDDNADIRAYVRHVFAAEYRILEAIDGLDGLEKAGNAIPDVVICDLMMPQLDGFGFCQRLKTQPATSHIPVVMLTAKATVQDRIGGFEVGADDYLTKPFNADELQVRVRNLIEKQKRLYAWFNTQTSTPVAEAPEAPIAGLPVAEQVFLNRLTEVVTAQLDNTAFSVEDLAETLNLSRVQLHRKLKAITNSTATQFIRDVRLARAAELLVQSDQNVTQVAYAVGFDNLSYFAKVFQEKYGTLPSQYGKPVV</sequence>
<keyword evidence="6" id="KW-0418">Kinase</keyword>
<dbReference type="CDD" id="cd16922">
    <property type="entry name" value="HATPase_EvgS-ArcB-TorS-like"/>
    <property type="match status" value="1"/>
</dbReference>
<dbReference type="SUPFAM" id="SSF52172">
    <property type="entry name" value="CheY-like"/>
    <property type="match status" value="1"/>
</dbReference>
<feature type="modified residue" description="4-aspartylphosphate" evidence="12">
    <location>
        <position position="1158"/>
    </location>
</feature>
<dbReference type="GO" id="GO:0000155">
    <property type="term" value="F:phosphorelay sensor kinase activity"/>
    <property type="evidence" value="ECO:0007669"/>
    <property type="project" value="InterPro"/>
</dbReference>
<keyword evidence="3 12" id="KW-0597">Phosphoprotein</keyword>
<dbReference type="PROSITE" id="PS50109">
    <property type="entry name" value="HIS_KIN"/>
    <property type="match status" value="1"/>
</dbReference>
<dbReference type="PROSITE" id="PS00041">
    <property type="entry name" value="HTH_ARAC_FAMILY_1"/>
    <property type="match status" value="1"/>
</dbReference>
<dbReference type="CDD" id="cd17574">
    <property type="entry name" value="REC_OmpR"/>
    <property type="match status" value="1"/>
</dbReference>
<dbReference type="SUPFAM" id="SSF55874">
    <property type="entry name" value="ATPase domain of HSP90 chaperone/DNA topoisomerase II/histidine kinase"/>
    <property type="match status" value="1"/>
</dbReference>
<dbReference type="GO" id="GO:0043565">
    <property type="term" value="F:sequence-specific DNA binding"/>
    <property type="evidence" value="ECO:0007669"/>
    <property type="project" value="InterPro"/>
</dbReference>
<evidence type="ECO:0000256" key="2">
    <source>
        <dbReference type="ARBA" id="ARBA00012438"/>
    </source>
</evidence>
<dbReference type="InterPro" id="IPR013783">
    <property type="entry name" value="Ig-like_fold"/>
</dbReference>
<evidence type="ECO:0000256" key="11">
    <source>
        <dbReference type="ARBA" id="ARBA00023163"/>
    </source>
</evidence>
<evidence type="ECO:0000256" key="9">
    <source>
        <dbReference type="ARBA" id="ARBA00023015"/>
    </source>
</evidence>
<dbReference type="SMART" id="SM00342">
    <property type="entry name" value="HTH_ARAC"/>
    <property type="match status" value="1"/>
</dbReference>
<dbReference type="InterPro" id="IPR003661">
    <property type="entry name" value="HisK_dim/P_dom"/>
</dbReference>
<dbReference type="SUPFAM" id="SSF46689">
    <property type="entry name" value="Homeodomain-like"/>
    <property type="match status" value="1"/>
</dbReference>
<dbReference type="InterPro" id="IPR015943">
    <property type="entry name" value="WD40/YVTN_repeat-like_dom_sf"/>
</dbReference>
<dbReference type="GO" id="GO:0003700">
    <property type="term" value="F:DNA-binding transcription factor activity"/>
    <property type="evidence" value="ECO:0007669"/>
    <property type="project" value="InterPro"/>
</dbReference>
<reference evidence="17 18" key="1">
    <citation type="submission" date="2019-10" db="EMBL/GenBank/DDBJ databases">
        <title>Rudanella paleaurantiibacter sp. nov., isolated from sludge.</title>
        <authorList>
            <person name="Xu S.Q."/>
        </authorList>
    </citation>
    <scope>NUCLEOTIDE SEQUENCE [LARGE SCALE GENOMIC DNA]</scope>
    <source>
        <strain evidence="17 18">HX-22-17</strain>
    </source>
</reference>
<dbReference type="SMART" id="SM00448">
    <property type="entry name" value="REC"/>
    <property type="match status" value="1"/>
</dbReference>
<keyword evidence="9" id="KW-0805">Transcription regulation</keyword>
<dbReference type="SMART" id="SM00387">
    <property type="entry name" value="HATPase_c"/>
    <property type="match status" value="1"/>
</dbReference>
<dbReference type="Gene3D" id="2.60.40.10">
    <property type="entry name" value="Immunoglobulins"/>
    <property type="match status" value="1"/>
</dbReference>
<dbReference type="Pfam" id="PF12833">
    <property type="entry name" value="HTH_18"/>
    <property type="match status" value="1"/>
</dbReference>
<keyword evidence="4" id="KW-0808">Transferase</keyword>
<evidence type="ECO:0000256" key="10">
    <source>
        <dbReference type="ARBA" id="ARBA00023125"/>
    </source>
</evidence>
<keyword evidence="13" id="KW-0732">Signal</keyword>
<evidence type="ECO:0000259" key="16">
    <source>
        <dbReference type="PROSITE" id="PS50110"/>
    </source>
</evidence>
<evidence type="ECO:0000256" key="7">
    <source>
        <dbReference type="ARBA" id="ARBA00022840"/>
    </source>
</evidence>
<dbReference type="InterPro" id="IPR001789">
    <property type="entry name" value="Sig_transdc_resp-reg_receiver"/>
</dbReference>
<name>A0A7J5TX82_9BACT</name>
<dbReference type="EMBL" id="WELI01000006">
    <property type="protein sequence ID" value="KAB7729240.1"/>
    <property type="molecule type" value="Genomic_DNA"/>
</dbReference>
<dbReference type="Pfam" id="PF07495">
    <property type="entry name" value="Y_Y_Y"/>
    <property type="match status" value="1"/>
</dbReference>
<evidence type="ECO:0000256" key="8">
    <source>
        <dbReference type="ARBA" id="ARBA00023012"/>
    </source>
</evidence>
<dbReference type="CDD" id="cd00082">
    <property type="entry name" value="HisKA"/>
    <property type="match status" value="1"/>
</dbReference>
<dbReference type="Proteomes" id="UP000488299">
    <property type="component" value="Unassembled WGS sequence"/>
</dbReference>
<feature type="domain" description="Histidine kinase" evidence="15">
    <location>
        <begin position="855"/>
        <end position="1069"/>
    </location>
</feature>
<organism evidence="17 18">
    <name type="scientific">Rudanella paleaurantiibacter</name>
    <dbReference type="NCBI Taxonomy" id="2614655"/>
    <lineage>
        <taxon>Bacteria</taxon>
        <taxon>Pseudomonadati</taxon>
        <taxon>Bacteroidota</taxon>
        <taxon>Cytophagia</taxon>
        <taxon>Cytophagales</taxon>
        <taxon>Cytophagaceae</taxon>
        <taxon>Rudanella</taxon>
    </lineage>
</organism>
<dbReference type="FunFam" id="1.10.287.130:FF:000045">
    <property type="entry name" value="Two-component system sensor histidine kinase/response regulator"/>
    <property type="match status" value="1"/>
</dbReference>
<dbReference type="InterPro" id="IPR003594">
    <property type="entry name" value="HATPase_dom"/>
</dbReference>
<evidence type="ECO:0000256" key="13">
    <source>
        <dbReference type="SAM" id="SignalP"/>
    </source>
</evidence>
<dbReference type="RefSeq" id="WP_152125323.1">
    <property type="nucleotide sequence ID" value="NZ_WELI01000006.1"/>
</dbReference>
<dbReference type="SMART" id="SM00388">
    <property type="entry name" value="HisKA"/>
    <property type="match status" value="1"/>
</dbReference>
<dbReference type="InterPro" id="IPR011123">
    <property type="entry name" value="Y_Y_Y"/>
</dbReference>
<dbReference type="Pfam" id="PF00512">
    <property type="entry name" value="HisKA"/>
    <property type="match status" value="1"/>
</dbReference>
<dbReference type="GO" id="GO:0005524">
    <property type="term" value="F:ATP binding"/>
    <property type="evidence" value="ECO:0007669"/>
    <property type="project" value="UniProtKB-KW"/>
</dbReference>
<dbReference type="InterPro" id="IPR004358">
    <property type="entry name" value="Sig_transdc_His_kin-like_C"/>
</dbReference>
<keyword evidence="18" id="KW-1185">Reference proteome</keyword>
<dbReference type="SUPFAM" id="SSF63829">
    <property type="entry name" value="Calcium-dependent phosphotriesterase"/>
    <property type="match status" value="2"/>
</dbReference>
<evidence type="ECO:0000256" key="1">
    <source>
        <dbReference type="ARBA" id="ARBA00000085"/>
    </source>
</evidence>
<evidence type="ECO:0000256" key="6">
    <source>
        <dbReference type="ARBA" id="ARBA00022777"/>
    </source>
</evidence>
<evidence type="ECO:0000313" key="17">
    <source>
        <dbReference type="EMBL" id="KAB7729240.1"/>
    </source>
</evidence>
<evidence type="ECO:0000256" key="5">
    <source>
        <dbReference type="ARBA" id="ARBA00022741"/>
    </source>
</evidence>
<evidence type="ECO:0000256" key="4">
    <source>
        <dbReference type="ARBA" id="ARBA00022679"/>
    </source>
</evidence>
<proteinExistence type="predicted"/>
<comment type="catalytic activity">
    <reaction evidence="1">
        <text>ATP + protein L-histidine = ADP + protein N-phospho-L-histidine.</text>
        <dbReference type="EC" id="2.7.13.3"/>
    </reaction>
</comment>
<protein>
    <recommendedName>
        <fullName evidence="2">histidine kinase</fullName>
        <ecNumber evidence="2">2.7.13.3</ecNumber>
    </recommendedName>
</protein>
<dbReference type="PANTHER" id="PTHR43547:SF2">
    <property type="entry name" value="HYBRID SIGNAL TRANSDUCTION HISTIDINE KINASE C"/>
    <property type="match status" value="1"/>
</dbReference>
<dbReference type="InterPro" id="IPR011110">
    <property type="entry name" value="Reg_prop"/>
</dbReference>
<dbReference type="FunFam" id="3.30.565.10:FF:000037">
    <property type="entry name" value="Hybrid sensor histidine kinase/response regulator"/>
    <property type="match status" value="1"/>
</dbReference>
<dbReference type="Gene3D" id="3.30.565.10">
    <property type="entry name" value="Histidine kinase-like ATPase, C-terminal domain"/>
    <property type="match status" value="1"/>
</dbReference>
<dbReference type="InterPro" id="IPR005467">
    <property type="entry name" value="His_kinase_dom"/>
</dbReference>
<keyword evidence="5" id="KW-0547">Nucleotide-binding</keyword>
<feature type="chain" id="PRO_5029767215" description="histidine kinase" evidence="13">
    <location>
        <begin position="17"/>
        <end position="1364"/>
    </location>
</feature>
<keyword evidence="11" id="KW-0804">Transcription</keyword>
<accession>A0A7J5TX82</accession>
<comment type="caution">
    <text evidence="17">The sequence shown here is derived from an EMBL/GenBank/DDBJ whole genome shotgun (WGS) entry which is preliminary data.</text>
</comment>
<feature type="domain" description="HTH araC/xylS-type" evidence="14">
    <location>
        <begin position="1263"/>
        <end position="1362"/>
    </location>
</feature>
<dbReference type="PROSITE" id="PS01124">
    <property type="entry name" value="HTH_ARAC_FAMILY_2"/>
    <property type="match status" value="1"/>
</dbReference>
<dbReference type="Gene3D" id="1.10.287.130">
    <property type="match status" value="1"/>
</dbReference>
<dbReference type="InterPro" id="IPR036890">
    <property type="entry name" value="HATPase_C_sf"/>
</dbReference>
<dbReference type="SUPFAM" id="SSF47384">
    <property type="entry name" value="Homodimeric domain of signal transducing histidine kinase"/>
    <property type="match status" value="1"/>
</dbReference>